<evidence type="ECO:0000313" key="1">
    <source>
        <dbReference type="EMBL" id="CEO53793.1"/>
    </source>
</evidence>
<proteinExistence type="predicted"/>
<sequence>MALNAVKDVERKMKVSTLEGELNRDHACQIQNPGKDEILKHFERLQPPGRRDSIPACQIQNLGKDEILKQFERLLPGRRDSIPAIAKRTHLQWTAPEMVKEDETLPILALESRHPVPTRQGLDEIQMIAAAKEGGEETASALQEAAALSCILTQEARTAACQMNPMALVIEASLNQPGSRRLLTNEATWSRGLQIPPGGGMTAAGSKEIPDLSLRKAQRVETTLDLATNMEFQHRGAIDEILPQYHLKT</sequence>
<reference evidence="1" key="1">
    <citation type="submission" date="2015-01" db="EMBL/GenBank/DDBJ databases">
        <authorList>
            <person name="Durling Mikael"/>
        </authorList>
    </citation>
    <scope>NUCLEOTIDE SEQUENCE</scope>
</reference>
<dbReference type="AlphaFoldDB" id="A0A0B7K8U0"/>
<dbReference type="EMBL" id="CDPU01000037">
    <property type="protein sequence ID" value="CEO53793.1"/>
    <property type="molecule type" value="Genomic_DNA"/>
</dbReference>
<accession>A0A0B7K8U0</accession>
<name>A0A0B7K8U0_BIOOC</name>
<gene>
    <name evidence="1" type="ORF">BN869_000009851_1</name>
</gene>
<protein>
    <submittedName>
        <fullName evidence="1">Uncharacterized protein</fullName>
    </submittedName>
</protein>
<organism evidence="1">
    <name type="scientific">Bionectria ochroleuca</name>
    <name type="common">Gliocladium roseum</name>
    <dbReference type="NCBI Taxonomy" id="29856"/>
    <lineage>
        <taxon>Eukaryota</taxon>
        <taxon>Fungi</taxon>
        <taxon>Dikarya</taxon>
        <taxon>Ascomycota</taxon>
        <taxon>Pezizomycotina</taxon>
        <taxon>Sordariomycetes</taxon>
        <taxon>Hypocreomycetidae</taxon>
        <taxon>Hypocreales</taxon>
        <taxon>Bionectriaceae</taxon>
        <taxon>Clonostachys</taxon>
    </lineage>
</organism>